<name>A0A182NJH0_9DIPT</name>
<evidence type="ECO:0000256" key="1">
    <source>
        <dbReference type="SAM" id="SignalP"/>
    </source>
</evidence>
<organism evidence="2 3">
    <name type="scientific">Anopheles dirus</name>
    <dbReference type="NCBI Taxonomy" id="7168"/>
    <lineage>
        <taxon>Eukaryota</taxon>
        <taxon>Metazoa</taxon>
        <taxon>Ecdysozoa</taxon>
        <taxon>Arthropoda</taxon>
        <taxon>Hexapoda</taxon>
        <taxon>Insecta</taxon>
        <taxon>Pterygota</taxon>
        <taxon>Neoptera</taxon>
        <taxon>Endopterygota</taxon>
        <taxon>Diptera</taxon>
        <taxon>Nematocera</taxon>
        <taxon>Culicoidea</taxon>
        <taxon>Culicidae</taxon>
        <taxon>Anophelinae</taxon>
        <taxon>Anopheles</taxon>
    </lineage>
</organism>
<evidence type="ECO:0008006" key="4">
    <source>
        <dbReference type="Google" id="ProtNLM"/>
    </source>
</evidence>
<sequence>MKYFAMFIPLAMATLAQYGETSPSPDFAVPARMAGVASGSLPGSSGNVVQNTNRVLAVLGQFQSITESLYGLQTPVLYRLATGFRVVMDSLVESGSPIFQALSNAARLSSGNITAVFDGIRRTINATVALNELHDAALNGTQALLGSGGVQNISTVLDQLVRNVANLSTVLDEIEPAIVRIQRLGRPTQTQVDSMYPRAGVRKLNGILLDYVNIGASTVPQINAVVNRIRLMDGFIGRLTAVAGAQRTALNSTTAAVNASVQSGVQLRLQNTLRAMRTNFNGTVLVVTRKLKLFFLDDVTAIRQVARNASATLTERLTNVTGSLDAVSNRTRVTVDGRASEWVMNRTNGVVMGLAWRTALAVTSGVPRADTCFARFNYEFDKIPRLIQGALAACGQEETRTLQSVANALAGYLGVVQAQLNAETKRYDQCVGGLVPDSSDALKRQRALCLRGAEQFSHQLGSYVVNDQLQAFEELLRHEVQYSAERHRECVRVSDRIMVAEVRNLERSIANCLN</sequence>
<feature type="signal peptide" evidence="1">
    <location>
        <begin position="1"/>
        <end position="21"/>
    </location>
</feature>
<feature type="chain" id="PRO_5008129950" description="Protein TsetseEP domain-containing protein" evidence="1">
    <location>
        <begin position="22"/>
        <end position="514"/>
    </location>
</feature>
<reference evidence="3" key="1">
    <citation type="submission" date="2013-03" db="EMBL/GenBank/DDBJ databases">
        <title>The Genome Sequence of Anopheles dirus WRAIR2.</title>
        <authorList>
            <consortium name="The Broad Institute Genomics Platform"/>
            <person name="Neafsey D.E."/>
            <person name="Walton C."/>
            <person name="Walker B."/>
            <person name="Young S.K."/>
            <person name="Zeng Q."/>
            <person name="Gargeya S."/>
            <person name="Fitzgerald M."/>
            <person name="Haas B."/>
            <person name="Abouelleil A."/>
            <person name="Allen A.W."/>
            <person name="Alvarado L."/>
            <person name="Arachchi H.M."/>
            <person name="Berlin A.M."/>
            <person name="Chapman S.B."/>
            <person name="Gainer-Dewar J."/>
            <person name="Goldberg J."/>
            <person name="Griggs A."/>
            <person name="Gujja S."/>
            <person name="Hansen M."/>
            <person name="Howarth C."/>
            <person name="Imamovic A."/>
            <person name="Ireland A."/>
            <person name="Larimer J."/>
            <person name="McCowan C."/>
            <person name="Murphy C."/>
            <person name="Pearson M."/>
            <person name="Poon T.W."/>
            <person name="Priest M."/>
            <person name="Roberts A."/>
            <person name="Saif S."/>
            <person name="Shea T."/>
            <person name="Sisk P."/>
            <person name="Sykes S."/>
            <person name="Wortman J."/>
            <person name="Nusbaum C."/>
            <person name="Birren B."/>
        </authorList>
    </citation>
    <scope>NUCLEOTIDE SEQUENCE [LARGE SCALE GENOMIC DNA]</scope>
    <source>
        <strain evidence="3">WRAIR2</strain>
    </source>
</reference>
<dbReference type="EnsemblMetazoa" id="ADIR007794-RA">
    <property type="protein sequence ID" value="ADIR007794-PA"/>
    <property type="gene ID" value="ADIR007794"/>
</dbReference>
<accession>A0A182NJH0</accession>
<reference evidence="2" key="2">
    <citation type="submission" date="2020-05" db="UniProtKB">
        <authorList>
            <consortium name="EnsemblMetazoa"/>
        </authorList>
    </citation>
    <scope>IDENTIFICATION</scope>
    <source>
        <strain evidence="2">WRAIR2</strain>
    </source>
</reference>
<proteinExistence type="predicted"/>
<dbReference type="AlphaFoldDB" id="A0A182NJH0"/>
<dbReference type="Proteomes" id="UP000075884">
    <property type="component" value="Unassembled WGS sequence"/>
</dbReference>
<evidence type="ECO:0000313" key="2">
    <source>
        <dbReference type="EnsemblMetazoa" id="ADIR007794-PA"/>
    </source>
</evidence>
<keyword evidence="1" id="KW-0732">Signal</keyword>
<evidence type="ECO:0000313" key="3">
    <source>
        <dbReference type="Proteomes" id="UP000075884"/>
    </source>
</evidence>
<keyword evidence="3" id="KW-1185">Reference proteome</keyword>
<dbReference type="VEuPathDB" id="VectorBase:ADIR007794"/>
<protein>
    <recommendedName>
        <fullName evidence="4">Protein TsetseEP domain-containing protein</fullName>
    </recommendedName>
</protein>